<evidence type="ECO:0000313" key="1">
    <source>
        <dbReference type="EMBL" id="VDD37460.1"/>
    </source>
</evidence>
<protein>
    <submittedName>
        <fullName evidence="1">Uncharacterized protein</fullName>
    </submittedName>
</protein>
<gene>
    <name evidence="1" type="ORF">BOLC7T43020H</name>
</gene>
<dbReference type="AlphaFoldDB" id="A0A3P6ECU0"/>
<organism evidence="1">
    <name type="scientific">Brassica oleracea</name>
    <name type="common">Wild cabbage</name>
    <dbReference type="NCBI Taxonomy" id="3712"/>
    <lineage>
        <taxon>Eukaryota</taxon>
        <taxon>Viridiplantae</taxon>
        <taxon>Streptophyta</taxon>
        <taxon>Embryophyta</taxon>
        <taxon>Tracheophyta</taxon>
        <taxon>Spermatophyta</taxon>
        <taxon>Magnoliopsida</taxon>
        <taxon>eudicotyledons</taxon>
        <taxon>Gunneridae</taxon>
        <taxon>Pentapetalae</taxon>
        <taxon>rosids</taxon>
        <taxon>malvids</taxon>
        <taxon>Brassicales</taxon>
        <taxon>Brassicaceae</taxon>
        <taxon>Brassiceae</taxon>
        <taxon>Brassica</taxon>
    </lineage>
</organism>
<dbReference type="EMBL" id="LR031876">
    <property type="protein sequence ID" value="VDD37460.1"/>
    <property type="molecule type" value="Genomic_DNA"/>
</dbReference>
<accession>A0A3P6ECU0</accession>
<name>A0A3P6ECU0_BRAOL</name>
<proteinExistence type="predicted"/>
<sequence length="51" mass="5901">MLPNTEAANGAPKLIKFEESNFDDVLREVAWAKTKEEKTLLKKRHYCTSFT</sequence>
<reference evidence="1" key="1">
    <citation type="submission" date="2018-11" db="EMBL/GenBank/DDBJ databases">
        <authorList>
            <consortium name="Genoscope - CEA"/>
            <person name="William W."/>
        </authorList>
    </citation>
    <scope>NUCLEOTIDE SEQUENCE</scope>
</reference>